<reference evidence="9 10" key="1">
    <citation type="submission" date="2018-11" db="EMBL/GenBank/DDBJ databases">
        <title>Sequencing the genomes of 1000 actinobacteria strains.</title>
        <authorList>
            <person name="Klenk H.-P."/>
        </authorList>
    </citation>
    <scope>NUCLEOTIDE SEQUENCE [LARGE SCALE GENOMIC DNA]</scope>
    <source>
        <strain evidence="9 10">DSM 44254</strain>
    </source>
</reference>
<keyword evidence="3 5" id="KW-0378">Hydrolase</keyword>
<feature type="region of interest" description="Disordered" evidence="6">
    <location>
        <begin position="22"/>
        <end position="46"/>
    </location>
</feature>
<dbReference type="PANTHER" id="PTHR35333:SF3">
    <property type="entry name" value="BETA-LACTAMASE-TYPE TRANSPEPTIDASE FOLD CONTAINING PROTEIN"/>
    <property type="match status" value="1"/>
</dbReference>
<dbReference type="GO" id="GO:0008800">
    <property type="term" value="F:beta-lactamase activity"/>
    <property type="evidence" value="ECO:0007669"/>
    <property type="project" value="UniProtKB-UniRule"/>
</dbReference>
<feature type="chain" id="PRO_5018135313" description="Beta-lactamase" evidence="7">
    <location>
        <begin position="23"/>
        <end position="310"/>
    </location>
</feature>
<dbReference type="RefSeq" id="WP_211359651.1">
    <property type="nucleotide sequence ID" value="NZ_RJKE01000001.1"/>
</dbReference>
<dbReference type="Proteomes" id="UP000272400">
    <property type="component" value="Unassembled WGS sequence"/>
</dbReference>
<evidence type="ECO:0000259" key="8">
    <source>
        <dbReference type="Pfam" id="PF13354"/>
    </source>
</evidence>
<keyword evidence="10" id="KW-1185">Reference proteome</keyword>
<dbReference type="PROSITE" id="PS00146">
    <property type="entry name" value="BETA_LACTAMASE_A"/>
    <property type="match status" value="1"/>
</dbReference>
<evidence type="ECO:0000256" key="7">
    <source>
        <dbReference type="SAM" id="SignalP"/>
    </source>
</evidence>
<proteinExistence type="inferred from homology"/>
<dbReference type="PANTHER" id="PTHR35333">
    <property type="entry name" value="BETA-LACTAMASE"/>
    <property type="match status" value="1"/>
</dbReference>
<dbReference type="Gene3D" id="3.40.710.10">
    <property type="entry name" value="DD-peptidase/beta-lactamase superfamily"/>
    <property type="match status" value="1"/>
</dbReference>
<evidence type="ECO:0000313" key="9">
    <source>
        <dbReference type="EMBL" id="ROO84799.1"/>
    </source>
</evidence>
<dbReference type="AlphaFoldDB" id="A0A3N1CU24"/>
<accession>A0A3N1CU24</accession>
<comment type="catalytic activity">
    <reaction evidence="5">
        <text>a beta-lactam + H2O = a substituted beta-amino acid</text>
        <dbReference type="Rhea" id="RHEA:20401"/>
        <dbReference type="ChEBI" id="CHEBI:15377"/>
        <dbReference type="ChEBI" id="CHEBI:35627"/>
        <dbReference type="ChEBI" id="CHEBI:140347"/>
        <dbReference type="EC" id="3.5.2.6"/>
    </reaction>
</comment>
<dbReference type="EC" id="3.5.2.6" evidence="2 5"/>
<dbReference type="PROSITE" id="PS51257">
    <property type="entry name" value="PROKAR_LIPOPROTEIN"/>
    <property type="match status" value="1"/>
</dbReference>
<sequence>MQVRAAFAALLAALMATGCATAPEPPAPPTTASGTPSPVASAPAGADRSAAARKALRALEREYDARLGVWALDTGTGDFVDFNADERFAFASTFKPLVCGVLLQQASDRRLAAVVRWKAADVVANSPVTARRTARGMTLAQLCEAAIRHSDNTAINLVLAEIGGPKAFTDALHDLGDTATRSDRIEPAMSDVPPGETRDTTTPRAFATDLGAFLLGDALPDPRRALLADWLSRPLPLSAEIRGGLPDGWRVHGKTGTTANGGRNYIAVTHPPGRAPLLLAVLSTRTDPSLPTDDTLLATALTKAVTALTP</sequence>
<dbReference type="PRINTS" id="PR00118">
    <property type="entry name" value="BLACTAMASEA"/>
</dbReference>
<evidence type="ECO:0000256" key="6">
    <source>
        <dbReference type="SAM" id="MobiDB-lite"/>
    </source>
</evidence>
<keyword evidence="7" id="KW-0732">Signal</keyword>
<evidence type="ECO:0000256" key="2">
    <source>
        <dbReference type="ARBA" id="ARBA00012865"/>
    </source>
</evidence>
<dbReference type="Pfam" id="PF13354">
    <property type="entry name" value="Beta-lactamase2"/>
    <property type="match status" value="1"/>
</dbReference>
<gene>
    <name evidence="9" type="ORF">EDD29_2328</name>
</gene>
<feature type="signal peptide" evidence="7">
    <location>
        <begin position="1"/>
        <end position="22"/>
    </location>
</feature>
<feature type="domain" description="Beta-lactamase class A catalytic" evidence="8">
    <location>
        <begin position="68"/>
        <end position="282"/>
    </location>
</feature>
<dbReference type="InterPro" id="IPR012338">
    <property type="entry name" value="Beta-lactam/transpept-like"/>
</dbReference>
<dbReference type="NCBIfam" id="NF033103">
    <property type="entry name" value="bla_class_A"/>
    <property type="match status" value="1"/>
</dbReference>
<protein>
    <recommendedName>
        <fullName evidence="2 5">Beta-lactamase</fullName>
        <ecNumber evidence="2 5">3.5.2.6</ecNumber>
    </recommendedName>
</protein>
<comment type="caution">
    <text evidence="9">The sequence shown here is derived from an EMBL/GenBank/DDBJ whole genome shotgun (WGS) entry which is preliminary data.</text>
</comment>
<evidence type="ECO:0000256" key="5">
    <source>
        <dbReference type="RuleBase" id="RU361140"/>
    </source>
</evidence>
<organism evidence="9 10">
    <name type="scientific">Actinocorallia herbida</name>
    <dbReference type="NCBI Taxonomy" id="58109"/>
    <lineage>
        <taxon>Bacteria</taxon>
        <taxon>Bacillati</taxon>
        <taxon>Actinomycetota</taxon>
        <taxon>Actinomycetes</taxon>
        <taxon>Streptosporangiales</taxon>
        <taxon>Thermomonosporaceae</taxon>
        <taxon>Actinocorallia</taxon>
    </lineage>
</organism>
<evidence type="ECO:0000256" key="1">
    <source>
        <dbReference type="ARBA" id="ARBA00009009"/>
    </source>
</evidence>
<dbReference type="InterPro" id="IPR045155">
    <property type="entry name" value="Beta-lactam_cat"/>
</dbReference>
<keyword evidence="4 5" id="KW-0046">Antibiotic resistance</keyword>
<evidence type="ECO:0000256" key="3">
    <source>
        <dbReference type="ARBA" id="ARBA00022801"/>
    </source>
</evidence>
<evidence type="ECO:0000313" key="10">
    <source>
        <dbReference type="Proteomes" id="UP000272400"/>
    </source>
</evidence>
<dbReference type="EMBL" id="RJKE01000001">
    <property type="protein sequence ID" value="ROO84799.1"/>
    <property type="molecule type" value="Genomic_DNA"/>
</dbReference>
<name>A0A3N1CU24_9ACTN</name>
<dbReference type="InterPro" id="IPR000871">
    <property type="entry name" value="Beta-lactam_class-A"/>
</dbReference>
<dbReference type="GO" id="GO:0030655">
    <property type="term" value="P:beta-lactam antibiotic catabolic process"/>
    <property type="evidence" value="ECO:0007669"/>
    <property type="project" value="InterPro"/>
</dbReference>
<comment type="similarity">
    <text evidence="1 5">Belongs to the class-A beta-lactamase family.</text>
</comment>
<dbReference type="GO" id="GO:0046677">
    <property type="term" value="P:response to antibiotic"/>
    <property type="evidence" value="ECO:0007669"/>
    <property type="project" value="UniProtKB-UniRule"/>
</dbReference>
<dbReference type="InterPro" id="IPR023650">
    <property type="entry name" value="Beta-lactam_class-A_AS"/>
</dbReference>
<dbReference type="SUPFAM" id="SSF56601">
    <property type="entry name" value="beta-lactamase/transpeptidase-like"/>
    <property type="match status" value="1"/>
</dbReference>
<feature type="compositionally biased region" description="Low complexity" evidence="6">
    <location>
        <begin position="30"/>
        <end position="46"/>
    </location>
</feature>
<evidence type="ECO:0000256" key="4">
    <source>
        <dbReference type="ARBA" id="ARBA00023251"/>
    </source>
</evidence>